<evidence type="ECO:0000259" key="8">
    <source>
        <dbReference type="PROSITE" id="PS50929"/>
    </source>
</evidence>
<dbReference type="GO" id="GO:0005524">
    <property type="term" value="F:ATP binding"/>
    <property type="evidence" value="ECO:0007669"/>
    <property type="project" value="UniProtKB-KW"/>
</dbReference>
<keyword evidence="3" id="KW-0547">Nucleotide-binding</keyword>
<dbReference type="Gene3D" id="1.20.1560.10">
    <property type="entry name" value="ABC transporter type 1, transmembrane domain"/>
    <property type="match status" value="1"/>
</dbReference>
<dbReference type="Proteomes" id="UP000410492">
    <property type="component" value="Unassembled WGS sequence"/>
</dbReference>
<dbReference type="GO" id="GO:0016020">
    <property type="term" value="C:membrane"/>
    <property type="evidence" value="ECO:0007669"/>
    <property type="project" value="InterPro"/>
</dbReference>
<dbReference type="InterPro" id="IPR011527">
    <property type="entry name" value="ABC1_TM_dom"/>
</dbReference>
<protein>
    <recommendedName>
        <fullName evidence="8">ABC transmembrane type-1 domain-containing protein</fullName>
    </recommendedName>
</protein>
<feature type="non-terminal residue" evidence="9">
    <location>
        <position position="97"/>
    </location>
</feature>
<dbReference type="InterPro" id="IPR050173">
    <property type="entry name" value="ABC_transporter_C-like"/>
</dbReference>
<reference evidence="9 10" key="1">
    <citation type="submission" date="2019-01" db="EMBL/GenBank/DDBJ databases">
        <authorList>
            <person name="Sayadi A."/>
        </authorList>
    </citation>
    <scope>NUCLEOTIDE SEQUENCE [LARGE SCALE GENOMIC DNA]</scope>
</reference>
<keyword evidence="5 7" id="KW-1133">Transmembrane helix</keyword>
<accession>A0A653BR64</accession>
<evidence type="ECO:0000256" key="3">
    <source>
        <dbReference type="ARBA" id="ARBA00022741"/>
    </source>
</evidence>
<sequence length="97" mass="11103">MAPIFLHYLWIAPLQACCIVYFLSKEVGRSAFIGILSIAVVLPIQVCFGIRLASLRKKSGARTDDRVRQMNEIIQAMQVIKMYAWENAFSDLIRDLR</sequence>
<evidence type="ECO:0000256" key="5">
    <source>
        <dbReference type="ARBA" id="ARBA00022989"/>
    </source>
</evidence>
<feature type="domain" description="ABC transmembrane type-1" evidence="8">
    <location>
        <begin position="1"/>
        <end position="97"/>
    </location>
</feature>
<organism evidence="9 10">
    <name type="scientific">Callosobruchus maculatus</name>
    <name type="common">Southern cowpea weevil</name>
    <name type="synonym">Pulse bruchid</name>
    <dbReference type="NCBI Taxonomy" id="64391"/>
    <lineage>
        <taxon>Eukaryota</taxon>
        <taxon>Metazoa</taxon>
        <taxon>Ecdysozoa</taxon>
        <taxon>Arthropoda</taxon>
        <taxon>Hexapoda</taxon>
        <taxon>Insecta</taxon>
        <taxon>Pterygota</taxon>
        <taxon>Neoptera</taxon>
        <taxon>Endopterygota</taxon>
        <taxon>Coleoptera</taxon>
        <taxon>Polyphaga</taxon>
        <taxon>Cucujiformia</taxon>
        <taxon>Chrysomeloidea</taxon>
        <taxon>Chrysomelidae</taxon>
        <taxon>Bruchinae</taxon>
        <taxon>Bruchini</taxon>
        <taxon>Callosobruchus</taxon>
    </lineage>
</organism>
<evidence type="ECO:0000256" key="4">
    <source>
        <dbReference type="ARBA" id="ARBA00022840"/>
    </source>
</evidence>
<evidence type="ECO:0000313" key="9">
    <source>
        <dbReference type="EMBL" id="VEN38053.1"/>
    </source>
</evidence>
<keyword evidence="10" id="KW-1185">Reference proteome</keyword>
<dbReference type="PROSITE" id="PS50929">
    <property type="entry name" value="ABC_TM1F"/>
    <property type="match status" value="1"/>
</dbReference>
<keyword evidence="1" id="KW-0813">Transport</keyword>
<dbReference type="PANTHER" id="PTHR24223">
    <property type="entry name" value="ATP-BINDING CASSETTE SUB-FAMILY C"/>
    <property type="match status" value="1"/>
</dbReference>
<dbReference type="Pfam" id="PF00664">
    <property type="entry name" value="ABC_membrane"/>
    <property type="match status" value="1"/>
</dbReference>
<evidence type="ECO:0000313" key="10">
    <source>
        <dbReference type="Proteomes" id="UP000410492"/>
    </source>
</evidence>
<evidence type="ECO:0000256" key="6">
    <source>
        <dbReference type="ARBA" id="ARBA00023136"/>
    </source>
</evidence>
<dbReference type="AlphaFoldDB" id="A0A653BR64"/>
<proteinExistence type="predicted"/>
<keyword evidence="2 7" id="KW-0812">Transmembrane</keyword>
<dbReference type="GO" id="GO:0140359">
    <property type="term" value="F:ABC-type transporter activity"/>
    <property type="evidence" value="ECO:0007669"/>
    <property type="project" value="InterPro"/>
</dbReference>
<dbReference type="OrthoDB" id="6778503at2759"/>
<evidence type="ECO:0000256" key="1">
    <source>
        <dbReference type="ARBA" id="ARBA00022448"/>
    </source>
</evidence>
<gene>
    <name evidence="9" type="ORF">CALMAC_LOCUS3082</name>
</gene>
<keyword evidence="6 7" id="KW-0472">Membrane</keyword>
<dbReference type="InterPro" id="IPR036640">
    <property type="entry name" value="ABC1_TM_sf"/>
</dbReference>
<keyword evidence="4" id="KW-0067">ATP-binding</keyword>
<feature type="transmembrane region" description="Helical" evidence="7">
    <location>
        <begin position="5"/>
        <end position="24"/>
    </location>
</feature>
<dbReference type="EMBL" id="CAACVG010004042">
    <property type="protein sequence ID" value="VEN38053.1"/>
    <property type="molecule type" value="Genomic_DNA"/>
</dbReference>
<dbReference type="SUPFAM" id="SSF90123">
    <property type="entry name" value="ABC transporter transmembrane region"/>
    <property type="match status" value="1"/>
</dbReference>
<name>A0A653BR64_CALMS</name>
<dbReference type="PANTHER" id="PTHR24223:SF448">
    <property type="entry name" value="FI20146P1-RELATED"/>
    <property type="match status" value="1"/>
</dbReference>
<feature type="transmembrane region" description="Helical" evidence="7">
    <location>
        <begin position="30"/>
        <end position="53"/>
    </location>
</feature>
<evidence type="ECO:0000256" key="2">
    <source>
        <dbReference type="ARBA" id="ARBA00022692"/>
    </source>
</evidence>
<evidence type="ECO:0000256" key="7">
    <source>
        <dbReference type="SAM" id="Phobius"/>
    </source>
</evidence>